<keyword evidence="2 6" id="KW-0349">Heme</keyword>
<keyword evidence="7" id="KW-0732">Signal</keyword>
<evidence type="ECO:0000256" key="2">
    <source>
        <dbReference type="ARBA" id="ARBA00022617"/>
    </source>
</evidence>
<dbReference type="OrthoDB" id="9796421at2"/>
<dbReference type="Pfam" id="PF00034">
    <property type="entry name" value="Cytochrom_C"/>
    <property type="match status" value="1"/>
</dbReference>
<evidence type="ECO:0000256" key="1">
    <source>
        <dbReference type="ARBA" id="ARBA00022448"/>
    </source>
</evidence>
<evidence type="ECO:0000256" key="4">
    <source>
        <dbReference type="ARBA" id="ARBA00022982"/>
    </source>
</evidence>
<dbReference type="GO" id="GO:0020037">
    <property type="term" value="F:heme binding"/>
    <property type="evidence" value="ECO:0007669"/>
    <property type="project" value="InterPro"/>
</dbReference>
<evidence type="ECO:0000256" key="7">
    <source>
        <dbReference type="SAM" id="SignalP"/>
    </source>
</evidence>
<name>A0A4R1HB75_9GAMM</name>
<accession>A0A4R1HB75</accession>
<dbReference type="InterPro" id="IPR050597">
    <property type="entry name" value="Cytochrome_c_Oxidase_Subunit"/>
</dbReference>
<dbReference type="PROSITE" id="PS51007">
    <property type="entry name" value="CYTC"/>
    <property type="match status" value="1"/>
</dbReference>
<dbReference type="AlphaFoldDB" id="A0A4R1HB75"/>
<evidence type="ECO:0000256" key="5">
    <source>
        <dbReference type="ARBA" id="ARBA00023004"/>
    </source>
</evidence>
<keyword evidence="4" id="KW-0249">Electron transport</keyword>
<evidence type="ECO:0000313" key="9">
    <source>
        <dbReference type="EMBL" id="TCK19197.1"/>
    </source>
</evidence>
<dbReference type="RefSeq" id="WP_132973646.1">
    <property type="nucleotide sequence ID" value="NZ_SMFX01000001.1"/>
</dbReference>
<gene>
    <name evidence="9" type="ORF">DFR30_2494</name>
</gene>
<dbReference type="InterPro" id="IPR036909">
    <property type="entry name" value="Cyt_c-like_dom_sf"/>
</dbReference>
<dbReference type="PANTHER" id="PTHR33751:SF9">
    <property type="entry name" value="CYTOCHROME C4"/>
    <property type="match status" value="1"/>
</dbReference>
<comment type="caution">
    <text evidence="9">The sequence shown here is derived from an EMBL/GenBank/DDBJ whole genome shotgun (WGS) entry which is preliminary data.</text>
</comment>
<dbReference type="PANTHER" id="PTHR33751">
    <property type="entry name" value="CBB3-TYPE CYTOCHROME C OXIDASE SUBUNIT FIXP"/>
    <property type="match status" value="1"/>
</dbReference>
<dbReference type="GO" id="GO:0009055">
    <property type="term" value="F:electron transfer activity"/>
    <property type="evidence" value="ECO:0007669"/>
    <property type="project" value="InterPro"/>
</dbReference>
<protein>
    <submittedName>
        <fullName evidence="9">Cytochrome c553</fullName>
    </submittedName>
</protein>
<reference evidence="9 10" key="1">
    <citation type="submission" date="2019-03" db="EMBL/GenBank/DDBJ databases">
        <title>Genomic Encyclopedia of Type Strains, Phase IV (KMG-IV): sequencing the most valuable type-strain genomes for metagenomic binning, comparative biology and taxonomic classification.</title>
        <authorList>
            <person name="Goeker M."/>
        </authorList>
    </citation>
    <scope>NUCLEOTIDE SEQUENCE [LARGE SCALE GENOMIC DNA]</scope>
    <source>
        <strain evidence="9 10">DSM 19610</strain>
    </source>
</reference>
<feature type="chain" id="PRO_5020432656" evidence="7">
    <location>
        <begin position="23"/>
        <end position="116"/>
    </location>
</feature>
<dbReference type="SUPFAM" id="SSF46626">
    <property type="entry name" value="Cytochrome c"/>
    <property type="match status" value="1"/>
</dbReference>
<keyword evidence="5 6" id="KW-0408">Iron</keyword>
<keyword evidence="3 6" id="KW-0479">Metal-binding</keyword>
<dbReference type="Proteomes" id="UP000295707">
    <property type="component" value="Unassembled WGS sequence"/>
</dbReference>
<keyword evidence="1" id="KW-0813">Transport</keyword>
<dbReference type="GO" id="GO:0046872">
    <property type="term" value="F:metal ion binding"/>
    <property type="evidence" value="ECO:0007669"/>
    <property type="project" value="UniProtKB-KW"/>
</dbReference>
<keyword evidence="10" id="KW-1185">Reference proteome</keyword>
<dbReference type="Gene3D" id="1.10.760.10">
    <property type="entry name" value="Cytochrome c-like domain"/>
    <property type="match status" value="1"/>
</dbReference>
<proteinExistence type="predicted"/>
<evidence type="ECO:0000256" key="6">
    <source>
        <dbReference type="PROSITE-ProRule" id="PRU00433"/>
    </source>
</evidence>
<sequence length="116" mass="12363">MKRLIPIVAYTFFSAMALNAQAGGHADAGKTIAAQQCASCHAADGNSTDPQFPRLAGQWADYIERALLDYKSGARSNPIMSGFAAGLSRQNMKDVGAWFASQPGVFTPVQPKTVQE</sequence>
<organism evidence="9 10">
    <name type="scientific">Thiogranum longum</name>
    <dbReference type="NCBI Taxonomy" id="1537524"/>
    <lineage>
        <taxon>Bacteria</taxon>
        <taxon>Pseudomonadati</taxon>
        <taxon>Pseudomonadota</taxon>
        <taxon>Gammaproteobacteria</taxon>
        <taxon>Chromatiales</taxon>
        <taxon>Ectothiorhodospiraceae</taxon>
        <taxon>Thiogranum</taxon>
    </lineage>
</organism>
<evidence type="ECO:0000256" key="3">
    <source>
        <dbReference type="ARBA" id="ARBA00022723"/>
    </source>
</evidence>
<evidence type="ECO:0000259" key="8">
    <source>
        <dbReference type="PROSITE" id="PS51007"/>
    </source>
</evidence>
<evidence type="ECO:0000313" key="10">
    <source>
        <dbReference type="Proteomes" id="UP000295707"/>
    </source>
</evidence>
<dbReference type="EMBL" id="SMFX01000001">
    <property type="protein sequence ID" value="TCK19197.1"/>
    <property type="molecule type" value="Genomic_DNA"/>
</dbReference>
<feature type="signal peptide" evidence="7">
    <location>
        <begin position="1"/>
        <end position="22"/>
    </location>
</feature>
<feature type="domain" description="Cytochrome c" evidence="8">
    <location>
        <begin position="24"/>
        <end position="103"/>
    </location>
</feature>
<dbReference type="InterPro" id="IPR009056">
    <property type="entry name" value="Cyt_c-like_dom"/>
</dbReference>